<evidence type="ECO:0000256" key="3">
    <source>
        <dbReference type="ARBA" id="ARBA00023163"/>
    </source>
</evidence>
<evidence type="ECO:0000256" key="1">
    <source>
        <dbReference type="ARBA" id="ARBA00023015"/>
    </source>
</evidence>
<evidence type="ECO:0000259" key="4">
    <source>
        <dbReference type="PROSITE" id="PS51118"/>
    </source>
</evidence>
<dbReference type="Gene3D" id="1.10.10.10">
    <property type="entry name" value="Winged helix-like DNA-binding domain superfamily/Winged helix DNA-binding domain"/>
    <property type="match status" value="1"/>
</dbReference>
<dbReference type="EMBL" id="MFLL01000025">
    <property type="protein sequence ID" value="OGG68927.1"/>
    <property type="molecule type" value="Genomic_DNA"/>
</dbReference>
<dbReference type="GO" id="GO:0003677">
    <property type="term" value="F:DNA binding"/>
    <property type="evidence" value="ECO:0007669"/>
    <property type="project" value="UniProtKB-KW"/>
</dbReference>
<dbReference type="PROSITE" id="PS51118">
    <property type="entry name" value="HTH_HXLR"/>
    <property type="match status" value="1"/>
</dbReference>
<keyword evidence="2" id="KW-0238">DNA-binding</keyword>
<gene>
    <name evidence="5" type="ORF">A3C20_01665</name>
</gene>
<dbReference type="Pfam" id="PF01638">
    <property type="entry name" value="HxlR"/>
    <property type="match status" value="1"/>
</dbReference>
<keyword evidence="3" id="KW-0804">Transcription</keyword>
<reference evidence="5 6" key="1">
    <citation type="journal article" date="2016" name="Nat. Commun.">
        <title>Thousands of microbial genomes shed light on interconnected biogeochemical processes in an aquifer system.</title>
        <authorList>
            <person name="Anantharaman K."/>
            <person name="Brown C.T."/>
            <person name="Hug L.A."/>
            <person name="Sharon I."/>
            <person name="Castelle C.J."/>
            <person name="Probst A.J."/>
            <person name="Thomas B.C."/>
            <person name="Singh A."/>
            <person name="Wilkins M.J."/>
            <person name="Karaoz U."/>
            <person name="Brodie E.L."/>
            <person name="Williams K.H."/>
            <person name="Hubbard S.S."/>
            <person name="Banfield J.F."/>
        </authorList>
    </citation>
    <scope>NUCLEOTIDE SEQUENCE [LARGE SCALE GENOMIC DNA]</scope>
</reference>
<sequence length="109" mass="12265">MLRTSHQRAVLCRSCPLAKVADLVGDSISLIILRDLLEKPRRFTDLQLALAGVSSRTLTLKLKKLEKCGIVSRHHDFRLGNKVVYRLTKKGAAFKRVAAAMRAYGKKYL</sequence>
<dbReference type="PANTHER" id="PTHR33204:SF18">
    <property type="entry name" value="TRANSCRIPTIONAL REGULATORY PROTEIN"/>
    <property type="match status" value="1"/>
</dbReference>
<dbReference type="SUPFAM" id="SSF46785">
    <property type="entry name" value="Winged helix' DNA-binding domain"/>
    <property type="match status" value="1"/>
</dbReference>
<dbReference type="InterPro" id="IPR036388">
    <property type="entry name" value="WH-like_DNA-bd_sf"/>
</dbReference>
<dbReference type="Proteomes" id="UP000176914">
    <property type="component" value="Unassembled WGS sequence"/>
</dbReference>
<evidence type="ECO:0000313" key="5">
    <source>
        <dbReference type="EMBL" id="OGG68927.1"/>
    </source>
</evidence>
<evidence type="ECO:0000256" key="2">
    <source>
        <dbReference type="ARBA" id="ARBA00023125"/>
    </source>
</evidence>
<feature type="domain" description="HTH hxlR-type" evidence="4">
    <location>
        <begin position="15"/>
        <end position="109"/>
    </location>
</feature>
<dbReference type="AlphaFoldDB" id="A0A1F6E5R5"/>
<accession>A0A1F6E5R5</accession>
<dbReference type="PANTHER" id="PTHR33204">
    <property type="entry name" value="TRANSCRIPTIONAL REGULATOR, MARR FAMILY"/>
    <property type="match status" value="1"/>
</dbReference>
<keyword evidence="1" id="KW-0805">Transcription regulation</keyword>
<comment type="caution">
    <text evidence="5">The sequence shown here is derived from an EMBL/GenBank/DDBJ whole genome shotgun (WGS) entry which is preliminary data.</text>
</comment>
<dbReference type="InterPro" id="IPR002577">
    <property type="entry name" value="HTH_HxlR"/>
</dbReference>
<organism evidence="5 6">
    <name type="scientific">Candidatus Kaiserbacteria bacterium RIFCSPHIGHO2_02_FULL_55_25</name>
    <dbReference type="NCBI Taxonomy" id="1798498"/>
    <lineage>
        <taxon>Bacteria</taxon>
        <taxon>Candidatus Kaiseribacteriota</taxon>
    </lineage>
</organism>
<dbReference type="InterPro" id="IPR036390">
    <property type="entry name" value="WH_DNA-bd_sf"/>
</dbReference>
<evidence type="ECO:0000313" key="6">
    <source>
        <dbReference type="Proteomes" id="UP000176914"/>
    </source>
</evidence>
<proteinExistence type="predicted"/>
<name>A0A1F6E5R5_9BACT</name>
<protein>
    <recommendedName>
        <fullName evidence="4">HTH hxlR-type domain-containing protein</fullName>
    </recommendedName>
</protein>